<dbReference type="Pfam" id="PF14811">
    <property type="entry name" value="TPD"/>
    <property type="match status" value="1"/>
</dbReference>
<evidence type="ECO:0000256" key="2">
    <source>
        <dbReference type="ARBA" id="ARBA00004496"/>
    </source>
</evidence>
<name>A0A8S1CV14_9INSE</name>
<evidence type="ECO:0000256" key="3">
    <source>
        <dbReference type="ARBA" id="ARBA00022490"/>
    </source>
</evidence>
<comment type="caution">
    <text evidence="6">The sequence shown here is derived from an EMBL/GenBank/DDBJ whole genome shotgun (WGS) entry which is preliminary data.</text>
</comment>
<dbReference type="OrthoDB" id="1272at2759"/>
<reference evidence="6 7" key="1">
    <citation type="submission" date="2020-04" db="EMBL/GenBank/DDBJ databases">
        <authorList>
            <person name="Alioto T."/>
            <person name="Alioto T."/>
            <person name="Gomez Garrido J."/>
        </authorList>
    </citation>
    <scope>NUCLEOTIDE SEQUENCE [LARGE SCALE GENOMIC DNA]</scope>
</reference>
<organism evidence="6 7">
    <name type="scientific">Cloeon dipterum</name>
    <dbReference type="NCBI Taxonomy" id="197152"/>
    <lineage>
        <taxon>Eukaryota</taxon>
        <taxon>Metazoa</taxon>
        <taxon>Ecdysozoa</taxon>
        <taxon>Arthropoda</taxon>
        <taxon>Hexapoda</taxon>
        <taxon>Insecta</taxon>
        <taxon>Pterygota</taxon>
        <taxon>Palaeoptera</taxon>
        <taxon>Ephemeroptera</taxon>
        <taxon>Pisciforma</taxon>
        <taxon>Baetidae</taxon>
        <taxon>Cloeon</taxon>
    </lineage>
</organism>
<evidence type="ECO:0000313" key="6">
    <source>
        <dbReference type="EMBL" id="CAB3369046.1"/>
    </source>
</evidence>
<protein>
    <recommendedName>
        <fullName evidence="5">CDAN1-interacting nuclease 1</fullName>
    </recommendedName>
</protein>
<dbReference type="PANTHER" id="PTHR31661:SF1">
    <property type="entry name" value="CDAN1-INTERACTING NUCLEASE 1"/>
    <property type="match status" value="1"/>
</dbReference>
<evidence type="ECO:0000256" key="5">
    <source>
        <dbReference type="ARBA" id="ARBA00023480"/>
    </source>
</evidence>
<evidence type="ECO:0000256" key="4">
    <source>
        <dbReference type="ARBA" id="ARBA00023242"/>
    </source>
</evidence>
<dbReference type="InterPro" id="IPR029404">
    <property type="entry name" value="CDIN1"/>
</dbReference>
<dbReference type="PANTHER" id="PTHR31661">
    <property type="entry name" value="SIMILAR TO CDNA SEQUENCE BC052040"/>
    <property type="match status" value="1"/>
</dbReference>
<keyword evidence="4" id="KW-0539">Nucleus</keyword>
<evidence type="ECO:0000256" key="1">
    <source>
        <dbReference type="ARBA" id="ARBA00004123"/>
    </source>
</evidence>
<comment type="subcellular location">
    <subcellularLocation>
        <location evidence="2">Cytoplasm</location>
    </subcellularLocation>
    <subcellularLocation>
        <location evidence="1">Nucleus</location>
    </subcellularLocation>
</comment>
<gene>
    <name evidence="6" type="ORF">CLODIP_2_CD02560</name>
</gene>
<dbReference type="EMBL" id="CADEPI010000042">
    <property type="protein sequence ID" value="CAB3369046.1"/>
    <property type="molecule type" value="Genomic_DNA"/>
</dbReference>
<dbReference type="GO" id="GO:0005737">
    <property type="term" value="C:cytoplasm"/>
    <property type="evidence" value="ECO:0007669"/>
    <property type="project" value="UniProtKB-SubCell"/>
</dbReference>
<accession>A0A8S1CV14</accession>
<sequence length="279" mass="31912">MKKEEVDQIIRAINSQKGSTCSHTMIVFLKNSFPNTSEQTLRSIYSQEVCRKMKFTHGRHKAKGAEYLKKYMEERSVGKSTLLTMAADLHFSPALLAKVILDAMACDSSEGTKTKCVTNKMLRDTSLIDDRILAQDVHLCVLSDDHYGPLSDSISHSFGQQYEHTLGLQLMEKQIPFLAEDQLRELGLDKTPDIKLEVPVAVDGFVIHWIESKALFGSEEWHDRFVKKQLSAYWNRFGPGLVIYWYDYVDTIKSMHEKHLMVANCLPPDIVMMDPLKRP</sequence>
<dbReference type="AlphaFoldDB" id="A0A8S1CV14"/>
<evidence type="ECO:0000313" key="7">
    <source>
        <dbReference type="Proteomes" id="UP000494165"/>
    </source>
</evidence>
<proteinExistence type="predicted"/>
<keyword evidence="7" id="KW-1185">Reference proteome</keyword>
<dbReference type="Proteomes" id="UP000494165">
    <property type="component" value="Unassembled WGS sequence"/>
</dbReference>
<dbReference type="GO" id="GO:0005634">
    <property type="term" value="C:nucleus"/>
    <property type="evidence" value="ECO:0007669"/>
    <property type="project" value="UniProtKB-SubCell"/>
</dbReference>
<keyword evidence="3" id="KW-0963">Cytoplasm</keyword>